<dbReference type="InterPro" id="IPR013149">
    <property type="entry name" value="ADH-like_C"/>
</dbReference>
<name>A0A5C1QNP1_9SPIO</name>
<dbReference type="InterPro" id="IPR011032">
    <property type="entry name" value="GroES-like_sf"/>
</dbReference>
<dbReference type="InterPro" id="IPR013154">
    <property type="entry name" value="ADH-like_N"/>
</dbReference>
<dbReference type="GO" id="GO:0003960">
    <property type="term" value="F:quinone reductase (NADPH) activity"/>
    <property type="evidence" value="ECO:0007669"/>
    <property type="project" value="TreeGrafter"/>
</dbReference>
<evidence type="ECO:0000259" key="2">
    <source>
        <dbReference type="SMART" id="SM00829"/>
    </source>
</evidence>
<dbReference type="Pfam" id="PF00107">
    <property type="entry name" value="ADH_zinc_N"/>
    <property type="match status" value="1"/>
</dbReference>
<dbReference type="Proteomes" id="UP000324209">
    <property type="component" value="Chromosome"/>
</dbReference>
<organism evidence="3 4">
    <name type="scientific">Oceanispirochaeta crateris</name>
    <dbReference type="NCBI Taxonomy" id="2518645"/>
    <lineage>
        <taxon>Bacteria</taxon>
        <taxon>Pseudomonadati</taxon>
        <taxon>Spirochaetota</taxon>
        <taxon>Spirochaetia</taxon>
        <taxon>Spirochaetales</taxon>
        <taxon>Spirochaetaceae</taxon>
        <taxon>Oceanispirochaeta</taxon>
    </lineage>
</organism>
<dbReference type="InterPro" id="IPR036291">
    <property type="entry name" value="NAD(P)-bd_dom_sf"/>
</dbReference>
<dbReference type="GO" id="GO:0070402">
    <property type="term" value="F:NADPH binding"/>
    <property type="evidence" value="ECO:0007669"/>
    <property type="project" value="TreeGrafter"/>
</dbReference>
<evidence type="ECO:0000256" key="1">
    <source>
        <dbReference type="ARBA" id="ARBA00022857"/>
    </source>
</evidence>
<evidence type="ECO:0000313" key="3">
    <source>
        <dbReference type="EMBL" id="QEN08958.1"/>
    </source>
</evidence>
<dbReference type="PANTHER" id="PTHR44154">
    <property type="entry name" value="QUINONE OXIDOREDUCTASE"/>
    <property type="match status" value="1"/>
</dbReference>
<feature type="domain" description="Enoyl reductase (ER)" evidence="2">
    <location>
        <begin position="10"/>
        <end position="318"/>
    </location>
</feature>
<dbReference type="AlphaFoldDB" id="A0A5C1QNP1"/>
<dbReference type="GO" id="GO:0005829">
    <property type="term" value="C:cytosol"/>
    <property type="evidence" value="ECO:0007669"/>
    <property type="project" value="TreeGrafter"/>
</dbReference>
<dbReference type="Gene3D" id="3.40.50.720">
    <property type="entry name" value="NAD(P)-binding Rossmann-like Domain"/>
    <property type="match status" value="1"/>
</dbReference>
<dbReference type="RefSeq" id="WP_149487037.1">
    <property type="nucleotide sequence ID" value="NZ_CP036150.1"/>
</dbReference>
<dbReference type="OrthoDB" id="9787435at2"/>
<dbReference type="Pfam" id="PF08240">
    <property type="entry name" value="ADH_N"/>
    <property type="match status" value="1"/>
</dbReference>
<dbReference type="PANTHER" id="PTHR44154:SF1">
    <property type="entry name" value="QUINONE OXIDOREDUCTASE"/>
    <property type="match status" value="1"/>
</dbReference>
<evidence type="ECO:0000313" key="4">
    <source>
        <dbReference type="Proteomes" id="UP000324209"/>
    </source>
</evidence>
<dbReference type="FunFam" id="3.40.50.720:FF:000244">
    <property type="entry name" value="quinone oxidoreductase"/>
    <property type="match status" value="1"/>
</dbReference>
<dbReference type="SUPFAM" id="SSF51735">
    <property type="entry name" value="NAD(P)-binding Rossmann-fold domains"/>
    <property type="match status" value="1"/>
</dbReference>
<sequence>MKAIVVDDFGQENVLKIKELEPFSPGPGQVVVCIAAIGVNPVDTYIRSGMYANKPSLPYTPGNDGAGIVIELGKGVSSVKEGDRVFLTGSLSGTYAEEALCAENQIHPLPDHISFEAGACLGTPYSTAYRALIQKAKPQPGEWLLVHGATGGVGLAAVQIANSIGVPVIATGGTKEGRLLLREQGVEFVLDHNSGAYLDSILEITKGAGANIVLEMLANVNLDKDLKILSQKGRIVIIGNRGEITISPRDAMVKDAVIMGMMLKNALPEELNEIYDALNQGLNDGAIKPIVGQTFSLDKAATAHQMIMTPGAKGNIILVS</sequence>
<dbReference type="CDD" id="cd08253">
    <property type="entry name" value="zeta_crystallin"/>
    <property type="match status" value="1"/>
</dbReference>
<protein>
    <submittedName>
        <fullName evidence="3">NADPH:quinone reductase</fullName>
    </submittedName>
</protein>
<reference evidence="3 4" key="1">
    <citation type="submission" date="2019-02" db="EMBL/GenBank/DDBJ databases">
        <title>Complete Genome Sequence and Methylome Analysis of free living Spirochaetas.</title>
        <authorList>
            <person name="Fomenkov A."/>
            <person name="Dubinina G."/>
            <person name="Leshcheva N."/>
            <person name="Mikheeva N."/>
            <person name="Grabovich M."/>
            <person name="Vincze T."/>
            <person name="Roberts R.J."/>
        </authorList>
    </citation>
    <scope>NUCLEOTIDE SEQUENCE [LARGE SCALE GENOMIC DNA]</scope>
    <source>
        <strain evidence="3 4">K2</strain>
    </source>
</reference>
<dbReference type="InterPro" id="IPR020843">
    <property type="entry name" value="ER"/>
</dbReference>
<dbReference type="Gene3D" id="3.90.180.10">
    <property type="entry name" value="Medium-chain alcohol dehydrogenases, catalytic domain"/>
    <property type="match status" value="1"/>
</dbReference>
<proteinExistence type="predicted"/>
<dbReference type="SUPFAM" id="SSF50129">
    <property type="entry name" value="GroES-like"/>
    <property type="match status" value="1"/>
</dbReference>
<gene>
    <name evidence="3" type="ORF">EXM22_13500</name>
</gene>
<dbReference type="KEGG" id="ock:EXM22_13500"/>
<accession>A0A5C1QNP1</accession>
<dbReference type="InterPro" id="IPR051603">
    <property type="entry name" value="Zinc-ADH_QOR/CCCR"/>
</dbReference>
<dbReference type="SMART" id="SM00829">
    <property type="entry name" value="PKS_ER"/>
    <property type="match status" value="1"/>
</dbReference>
<keyword evidence="1" id="KW-0521">NADP</keyword>
<dbReference type="GO" id="GO:0003730">
    <property type="term" value="F:mRNA 3'-UTR binding"/>
    <property type="evidence" value="ECO:0007669"/>
    <property type="project" value="TreeGrafter"/>
</dbReference>
<dbReference type="EMBL" id="CP036150">
    <property type="protein sequence ID" value="QEN08958.1"/>
    <property type="molecule type" value="Genomic_DNA"/>
</dbReference>
<keyword evidence="4" id="KW-1185">Reference proteome</keyword>